<reference evidence="12 14" key="1">
    <citation type="submission" date="2016-10" db="EMBL/GenBank/DDBJ databases">
        <authorList>
            <person name="de Groot N.N."/>
        </authorList>
    </citation>
    <scope>NUCLEOTIDE SEQUENCE [LARGE SCALE GENOMIC DNA]</scope>
    <source>
        <strain evidence="12 14">M79</strain>
    </source>
</reference>
<keyword evidence="3" id="KW-0328">Glycosyltransferase</keyword>
<dbReference type="RefSeq" id="WP_074750423.1">
    <property type="nucleotide sequence ID" value="NZ_AP026069.1"/>
</dbReference>
<dbReference type="SUPFAM" id="SSF56601">
    <property type="entry name" value="beta-lactamase/transpeptidase-like"/>
    <property type="match status" value="1"/>
</dbReference>
<dbReference type="InterPro" id="IPR001264">
    <property type="entry name" value="Glyco_trans_51"/>
</dbReference>
<dbReference type="InterPro" id="IPR001460">
    <property type="entry name" value="PCN-bd_Tpept"/>
</dbReference>
<feature type="domain" description="Penicillin-binding protein transpeptidase" evidence="9">
    <location>
        <begin position="352"/>
        <end position="591"/>
    </location>
</feature>
<dbReference type="GO" id="GO:0008955">
    <property type="term" value="F:peptidoglycan glycosyltransferase activity"/>
    <property type="evidence" value="ECO:0007669"/>
    <property type="project" value="UniProtKB-EC"/>
</dbReference>
<evidence type="ECO:0000256" key="7">
    <source>
        <dbReference type="ARBA" id="ARBA00034000"/>
    </source>
</evidence>
<dbReference type="Pfam" id="PF00905">
    <property type="entry name" value="Transpeptidase"/>
    <property type="match status" value="1"/>
</dbReference>
<evidence type="ECO:0000256" key="4">
    <source>
        <dbReference type="ARBA" id="ARBA00022679"/>
    </source>
</evidence>
<dbReference type="GO" id="GO:0008658">
    <property type="term" value="F:penicillin binding"/>
    <property type="evidence" value="ECO:0007669"/>
    <property type="project" value="InterPro"/>
</dbReference>
<evidence type="ECO:0000256" key="3">
    <source>
        <dbReference type="ARBA" id="ARBA00022676"/>
    </source>
</evidence>
<evidence type="ECO:0000313" key="13">
    <source>
        <dbReference type="EMBL" id="WEA13986.1"/>
    </source>
</evidence>
<dbReference type="GO" id="GO:0006508">
    <property type="term" value="P:proteolysis"/>
    <property type="evidence" value="ECO:0007669"/>
    <property type="project" value="UniProtKB-KW"/>
</dbReference>
<reference evidence="13" key="2">
    <citation type="submission" date="2023-02" db="EMBL/GenBank/DDBJ databases">
        <title>Comparative genomics and fermentation flavor characterization of five lactic acid bacteria reveal flavor biosynthesis metabolic pathways in fermented muskmelon puree.</title>
        <authorList>
            <person name="Yuan L."/>
            <person name="Li M."/>
            <person name="Xu X."/>
            <person name="Lao F."/>
            <person name="Wu J."/>
        </authorList>
    </citation>
    <scope>NUCLEOTIDE SEQUENCE</scope>
    <source>
        <strain evidence="13">Pa-2</strain>
    </source>
</reference>
<evidence type="ECO:0000259" key="9">
    <source>
        <dbReference type="Pfam" id="PF00905"/>
    </source>
</evidence>
<protein>
    <submittedName>
        <fullName evidence="12">Penicillin-binding protein 1A</fullName>
    </submittedName>
    <submittedName>
        <fullName evidence="11">Transglycosylase domain-containing protein</fullName>
    </submittedName>
</protein>
<dbReference type="PANTHER" id="PTHR32282:SF29">
    <property type="entry name" value="PENICILLIN-BINDING PROTEIN 1A"/>
    <property type="match status" value="1"/>
</dbReference>
<dbReference type="InterPro" id="IPR036950">
    <property type="entry name" value="PBP_transglycosylase"/>
</dbReference>
<dbReference type="Proteomes" id="UP001157396">
    <property type="component" value="Unassembled WGS sequence"/>
</dbReference>
<feature type="domain" description="Glycosyl transferase family 51" evidence="10">
    <location>
        <begin position="84"/>
        <end position="254"/>
    </location>
</feature>
<evidence type="ECO:0000256" key="2">
    <source>
        <dbReference type="ARBA" id="ARBA00022670"/>
    </source>
</evidence>
<dbReference type="GO" id="GO:0009252">
    <property type="term" value="P:peptidoglycan biosynthetic process"/>
    <property type="evidence" value="ECO:0007669"/>
    <property type="project" value="TreeGrafter"/>
</dbReference>
<evidence type="ECO:0000256" key="6">
    <source>
        <dbReference type="ARBA" id="ARBA00023268"/>
    </source>
</evidence>
<dbReference type="EMBL" id="CP118627">
    <property type="protein sequence ID" value="WEA13986.1"/>
    <property type="molecule type" value="Genomic_DNA"/>
</dbReference>
<evidence type="ECO:0000313" key="11">
    <source>
        <dbReference type="EMBL" id="MDH7960522.1"/>
    </source>
</evidence>
<dbReference type="InterPro" id="IPR023346">
    <property type="entry name" value="Lysozyme-like_dom_sf"/>
</dbReference>
<evidence type="ECO:0000313" key="12">
    <source>
        <dbReference type="EMBL" id="SFL17855.1"/>
    </source>
</evidence>
<dbReference type="Proteomes" id="UP001217324">
    <property type="component" value="Chromosome"/>
</dbReference>
<dbReference type="PANTHER" id="PTHR32282">
    <property type="entry name" value="BINDING PROTEIN TRANSPEPTIDASE, PUTATIVE-RELATED"/>
    <property type="match status" value="1"/>
</dbReference>
<evidence type="ECO:0000256" key="8">
    <source>
        <dbReference type="ARBA" id="ARBA00049902"/>
    </source>
</evidence>
<organism evidence="12 14">
    <name type="scientific">Lactococcus garvieae</name>
    <dbReference type="NCBI Taxonomy" id="1363"/>
    <lineage>
        <taxon>Bacteria</taxon>
        <taxon>Bacillati</taxon>
        <taxon>Bacillota</taxon>
        <taxon>Bacilli</taxon>
        <taxon>Lactobacillales</taxon>
        <taxon>Streptococcaceae</taxon>
        <taxon>Lactococcus</taxon>
    </lineage>
</organism>
<dbReference type="InterPro" id="IPR012338">
    <property type="entry name" value="Beta-lactam/transpept-like"/>
</dbReference>
<keyword evidence="2" id="KW-0645">Protease</keyword>
<evidence type="ECO:0000256" key="1">
    <source>
        <dbReference type="ARBA" id="ARBA00022645"/>
    </source>
</evidence>
<accession>A0A1I4FIS0</accession>
<proteinExistence type="predicted"/>
<dbReference type="Proteomes" id="UP000181969">
    <property type="component" value="Unassembled WGS sequence"/>
</dbReference>
<comment type="catalytic activity">
    <reaction evidence="8">
        <text>[GlcNAc-(1-&gt;4)-Mur2Ac(oyl-L-Ala-gamma-D-Glu-L-Lys-D-Ala-D-Ala)](n)-di-trans,octa-cis-undecaprenyl diphosphate + beta-D-GlcNAc-(1-&gt;4)-Mur2Ac(oyl-L-Ala-gamma-D-Glu-L-Lys-D-Ala-D-Ala)-di-trans,octa-cis-undecaprenyl diphosphate = [GlcNAc-(1-&gt;4)-Mur2Ac(oyl-L-Ala-gamma-D-Glu-L-Lys-D-Ala-D-Ala)](n+1)-di-trans,octa-cis-undecaprenyl diphosphate + di-trans,octa-cis-undecaprenyl diphosphate + H(+)</text>
        <dbReference type="Rhea" id="RHEA:23708"/>
        <dbReference type="Rhea" id="RHEA-COMP:9602"/>
        <dbReference type="Rhea" id="RHEA-COMP:9603"/>
        <dbReference type="ChEBI" id="CHEBI:15378"/>
        <dbReference type="ChEBI" id="CHEBI:58405"/>
        <dbReference type="ChEBI" id="CHEBI:60033"/>
        <dbReference type="ChEBI" id="CHEBI:78435"/>
        <dbReference type="EC" id="2.4.99.28"/>
    </reaction>
</comment>
<sequence length="713" mass="76729">MAKKIILRTLAVLFLLFLFVGAVGAAGAVYLLDKESHLAHTIELKPSPQAISQSFTITDINGEALQDSSNIYKYIPAQLSGKDKNIPELYTKALVAVEDSDFYSRKTKGYSIKGVANAVLSEVLTKLHLANGARGGSTLDQQLAKNIAHGGFTADKSLTRKIVELIDAHSLAERYSREEILTSYLDSLRLTPETIGPGAAWNNLFSTPMLTSEKTPLYIAQIAYLAGLGQAPSTYVQDFEGAGKQRALTVLSVMKSNKIISEQEYKDSAEAVKKELTLKPSYTQGIPHAYQAYIAQVQKELGQIALPRNAKVVVKTYATKGHLDYLESVANHTAPDVSNIPRNNLPEGTLTAISVVDTQTGHILALNTNSDNPQLPISSGRSSGSTIKPLLDYAPALEYGYINENSTLNGNATTYADGTPLMNYGGNNYGPVPVGFALGNSLNSAALQTFNMTNNEQKNSIMQPLGIASVKYDQESMSIDYNLSSLQSASAYSAIGNDGVRVTPTAVASVTVNGQELPLTQPESQRAMSSSTARSLVNLMQNVTQPNGSEPLAAQPQWPNAFATKSGLSNFPDTATEPARSQGAPDAWMAATSTGVSTAVWVGSPDMSGKYYVPAAPIEQENNMRVYLLNNTIRYMNQGRNVPPFSYSGTAMSHEPLLPELPQLTEPPTPQAIQQAKTFDAVAPSVTPGLEEFYQMHRQDKLLDAGSVYGAKN</sequence>
<evidence type="ECO:0000313" key="14">
    <source>
        <dbReference type="Proteomes" id="UP000181969"/>
    </source>
</evidence>
<dbReference type="AlphaFoldDB" id="A0A1I4FIS0"/>
<dbReference type="GO" id="GO:0009002">
    <property type="term" value="F:serine-type D-Ala-D-Ala carboxypeptidase activity"/>
    <property type="evidence" value="ECO:0007669"/>
    <property type="project" value="UniProtKB-EC"/>
</dbReference>
<keyword evidence="6" id="KW-0511">Multifunctional enzyme</keyword>
<dbReference type="EMBL" id="JARYTV010000008">
    <property type="protein sequence ID" value="MDH7960522.1"/>
    <property type="molecule type" value="Genomic_DNA"/>
</dbReference>
<evidence type="ECO:0000259" key="10">
    <source>
        <dbReference type="Pfam" id="PF00912"/>
    </source>
</evidence>
<comment type="catalytic activity">
    <reaction evidence="7">
        <text>Preferential cleavage: (Ac)2-L-Lys-D-Ala-|-D-Ala. Also transpeptidation of peptidyl-alanyl moieties that are N-acyl substituents of D-alanine.</text>
        <dbReference type="EC" id="3.4.16.4"/>
    </reaction>
</comment>
<dbReference type="Pfam" id="PF00912">
    <property type="entry name" value="Transgly"/>
    <property type="match status" value="1"/>
</dbReference>
<keyword evidence="5" id="KW-0378">Hydrolase</keyword>
<name>A0A1I4FIS0_9LACT</name>
<reference evidence="11" key="3">
    <citation type="submission" date="2023-04" db="EMBL/GenBank/DDBJ databases">
        <title>Genomic analysis of Lactococcus garvieae isolates.</title>
        <authorList>
            <person name="Zhanghang C."/>
        </authorList>
    </citation>
    <scope>NUCLEOTIDE SEQUENCE</scope>
    <source>
        <strain evidence="11">ZB-1</strain>
    </source>
</reference>
<dbReference type="GO" id="GO:0030288">
    <property type="term" value="C:outer membrane-bounded periplasmic space"/>
    <property type="evidence" value="ECO:0007669"/>
    <property type="project" value="TreeGrafter"/>
</dbReference>
<dbReference type="InterPro" id="IPR050396">
    <property type="entry name" value="Glycosyltr_51/Transpeptidase"/>
</dbReference>
<gene>
    <name evidence="13" type="ORF">PWF74_00445</name>
    <name evidence="11" type="ORF">QHR29_08595</name>
    <name evidence="12" type="ORF">SAMN05216438_10210</name>
</gene>
<dbReference type="Gene3D" id="1.10.3810.10">
    <property type="entry name" value="Biosynthetic peptidoglycan transglycosylase-like"/>
    <property type="match status" value="1"/>
</dbReference>
<dbReference type="SUPFAM" id="SSF53955">
    <property type="entry name" value="Lysozyme-like"/>
    <property type="match status" value="1"/>
</dbReference>
<keyword evidence="1" id="KW-0121">Carboxypeptidase</keyword>
<keyword evidence="4" id="KW-0808">Transferase</keyword>
<dbReference type="OrthoDB" id="9766909at2"/>
<dbReference type="EMBL" id="FOTJ01000002">
    <property type="protein sequence ID" value="SFL17855.1"/>
    <property type="molecule type" value="Genomic_DNA"/>
</dbReference>
<dbReference type="Gene3D" id="3.40.710.10">
    <property type="entry name" value="DD-peptidase/beta-lactamase superfamily"/>
    <property type="match status" value="1"/>
</dbReference>
<evidence type="ECO:0000256" key="5">
    <source>
        <dbReference type="ARBA" id="ARBA00022801"/>
    </source>
</evidence>